<dbReference type="AlphaFoldDB" id="A0A415U1H8"/>
<sequence>MGVAMKVFAYYKPEQINITDFYEQIKKSFTTAFKGEIEIVKNYPSCSKNTIHGMKSPDKIISAAQKWNEDIEQKVVKSLEVLEEKASDCGYKNLSEYFNCSFHNKERSSYSWDLWSSLRSMDDILGYGTDCAVYDENGNWTVMMPEVIKKEALSHPENFVILQLIYD</sequence>
<gene>
    <name evidence="1" type="ORF">DWZ29_10990</name>
</gene>
<accession>A0A415U1H8</accession>
<dbReference type="Proteomes" id="UP000283700">
    <property type="component" value="Unassembled WGS sequence"/>
</dbReference>
<organism evidence="1 2">
    <name type="scientific">Anaerobutyricum hallii</name>
    <dbReference type="NCBI Taxonomy" id="39488"/>
    <lineage>
        <taxon>Bacteria</taxon>
        <taxon>Bacillati</taxon>
        <taxon>Bacillota</taxon>
        <taxon>Clostridia</taxon>
        <taxon>Lachnospirales</taxon>
        <taxon>Lachnospiraceae</taxon>
        <taxon>Anaerobutyricum</taxon>
    </lineage>
</organism>
<evidence type="ECO:0000313" key="2">
    <source>
        <dbReference type="Proteomes" id="UP000283700"/>
    </source>
</evidence>
<evidence type="ECO:0000313" key="1">
    <source>
        <dbReference type="EMBL" id="RHN11868.1"/>
    </source>
</evidence>
<proteinExistence type="predicted"/>
<name>A0A415U1H8_9FIRM</name>
<reference evidence="1 2" key="1">
    <citation type="submission" date="2018-08" db="EMBL/GenBank/DDBJ databases">
        <title>A genome reference for cultivated species of the human gut microbiota.</title>
        <authorList>
            <person name="Zou Y."/>
            <person name="Xue W."/>
            <person name="Luo G."/>
        </authorList>
    </citation>
    <scope>NUCLEOTIDE SEQUENCE [LARGE SCALE GENOMIC DNA]</scope>
    <source>
        <strain evidence="1 2">AF31-17AC</strain>
    </source>
</reference>
<dbReference type="RefSeq" id="WP_118486262.1">
    <property type="nucleotide sequence ID" value="NZ_QRQO01000031.1"/>
</dbReference>
<protein>
    <submittedName>
        <fullName evidence="1">Uncharacterized protein</fullName>
    </submittedName>
</protein>
<comment type="caution">
    <text evidence="1">The sequence shown here is derived from an EMBL/GenBank/DDBJ whole genome shotgun (WGS) entry which is preliminary data.</text>
</comment>
<dbReference type="EMBL" id="QRQO01000031">
    <property type="protein sequence ID" value="RHN11868.1"/>
    <property type="molecule type" value="Genomic_DNA"/>
</dbReference>